<dbReference type="InterPro" id="IPR036397">
    <property type="entry name" value="RNaseH_sf"/>
</dbReference>
<dbReference type="InterPro" id="IPR048020">
    <property type="entry name" value="Transpos_IS3"/>
</dbReference>
<keyword evidence="5" id="KW-1185">Reference proteome</keyword>
<dbReference type="Pfam" id="PF13276">
    <property type="entry name" value="HTH_21"/>
    <property type="match status" value="1"/>
</dbReference>
<comment type="function">
    <text evidence="1">Involved in the transposition of the insertion sequence.</text>
</comment>
<dbReference type="InterPro" id="IPR050900">
    <property type="entry name" value="Transposase_IS3/IS150/IS904"/>
</dbReference>
<dbReference type="Gene3D" id="3.30.420.10">
    <property type="entry name" value="Ribonuclease H-like superfamily/Ribonuclease H"/>
    <property type="match status" value="1"/>
</dbReference>
<dbReference type="InterPro" id="IPR025948">
    <property type="entry name" value="HTH-like_dom"/>
</dbReference>
<dbReference type="SUPFAM" id="SSF53098">
    <property type="entry name" value="Ribonuclease H-like"/>
    <property type="match status" value="1"/>
</dbReference>
<dbReference type="EMBL" id="AP008230">
    <property type="protein sequence ID" value="BAE86369.1"/>
    <property type="molecule type" value="Genomic_DNA"/>
</dbReference>
<dbReference type="PANTHER" id="PTHR46889">
    <property type="entry name" value="TRANSPOSASE INSF FOR INSERTION SEQUENCE IS3B-RELATED"/>
    <property type="match status" value="1"/>
</dbReference>
<dbReference type="Pfam" id="PF13333">
    <property type="entry name" value="rve_2"/>
    <property type="match status" value="1"/>
</dbReference>
<dbReference type="Proteomes" id="UP000001946">
    <property type="component" value="Chromosome"/>
</dbReference>
<dbReference type="AlphaFoldDB" id="Q24NL7"/>
<dbReference type="eggNOG" id="COG2801">
    <property type="taxonomic scope" value="Bacteria"/>
</dbReference>
<dbReference type="InterPro" id="IPR001584">
    <property type="entry name" value="Integrase_cat-core"/>
</dbReference>
<reference evidence="4 5" key="1">
    <citation type="journal article" date="2006" name="J. Bacteriol.">
        <title>Complete genome sequence of the dehalorespiring bacterium Desulfitobacterium hafniense Y51 and comparison with Dehalococcoides ethenogenes 195.</title>
        <authorList>
            <person name="Nonaka H."/>
            <person name="Keresztes G."/>
            <person name="Shinoda Y."/>
            <person name="Ikenaga Y."/>
            <person name="Abe M."/>
            <person name="Naito K."/>
            <person name="Inatomi K."/>
            <person name="Furukawa K."/>
            <person name="Inui M."/>
            <person name="Yukawa H."/>
        </authorList>
    </citation>
    <scope>NUCLEOTIDE SEQUENCE [LARGE SCALE GENOMIC DNA]</scope>
    <source>
        <strain evidence="4 5">Y51</strain>
    </source>
</reference>
<dbReference type="InterPro" id="IPR012337">
    <property type="entry name" value="RNaseH-like_sf"/>
</dbReference>
<feature type="domain" description="Integrase catalytic" evidence="2">
    <location>
        <begin position="113"/>
        <end position="276"/>
    </location>
</feature>
<dbReference type="PANTHER" id="PTHR46889:SF4">
    <property type="entry name" value="TRANSPOSASE INSO FOR INSERTION SEQUENCE ELEMENT IS911B-RELATED"/>
    <property type="match status" value="1"/>
</dbReference>
<dbReference type="Pfam" id="PF00665">
    <property type="entry name" value="rve"/>
    <property type="match status" value="1"/>
</dbReference>
<evidence type="ECO:0000313" key="5">
    <source>
        <dbReference type="Proteomes" id="UP000001946"/>
    </source>
</evidence>
<evidence type="ECO:0000259" key="2">
    <source>
        <dbReference type="PROSITE" id="PS50994"/>
    </source>
</evidence>
<evidence type="ECO:0000256" key="1">
    <source>
        <dbReference type="ARBA" id="ARBA00002286"/>
    </source>
</evidence>
<proteinExistence type="predicted"/>
<dbReference type="PROSITE" id="PS50994">
    <property type="entry name" value="INTEGRASE"/>
    <property type="match status" value="1"/>
</dbReference>
<dbReference type="GO" id="GO:0003676">
    <property type="term" value="F:nucleic acid binding"/>
    <property type="evidence" value="ECO:0007669"/>
    <property type="project" value="InterPro"/>
</dbReference>
<evidence type="ECO:0000313" key="3">
    <source>
        <dbReference type="EMBL" id="BAE86369.1"/>
    </source>
</evidence>
<protein>
    <recommendedName>
        <fullName evidence="2">Integrase catalytic domain-containing protein</fullName>
    </recommendedName>
</protein>
<dbReference type="EMBL" id="AP008230">
    <property type="protein sequence ID" value="BAE86375.1"/>
    <property type="molecule type" value="Genomic_DNA"/>
</dbReference>
<dbReference type="KEGG" id="dsy:DSY4580"/>
<sequence length="282" mass="32695">MCSVLRVSKSGYYAWINRHDSKRAEDNKLLLQDIRDVFNASNGVYGSIKVKKAIEAKKLEDRYSKLARINHKRIERIMRNEGILSKVHKKYKATTNSNHNLPVAENILNREFEAKRPNEKLVSDITYISTEEGWLYVAGIQDLCGGKMVGLSMSDRMTKALVLNALHDAYRTAGRPQNAILHSDRGSQYCSYAYQEKLKEYGYTCSMSRKGNCWDNAPMESFWGKMKQEWINGQKFKTREEAKAKVFEYIMIFYNRKRLHASYDYKTPDAYYNEKKTGKSAA</sequence>
<name>Q24NL7_DESHY</name>
<dbReference type="KEGG" id="dsy:DSY4586"/>
<accession>Q24NL7</accession>
<organism evidence="4 5">
    <name type="scientific">Desulfitobacterium hafniense (strain Y51)</name>
    <dbReference type="NCBI Taxonomy" id="138119"/>
    <lineage>
        <taxon>Bacteria</taxon>
        <taxon>Bacillati</taxon>
        <taxon>Bacillota</taxon>
        <taxon>Clostridia</taxon>
        <taxon>Eubacteriales</taxon>
        <taxon>Desulfitobacteriaceae</taxon>
        <taxon>Desulfitobacterium</taxon>
    </lineage>
</organism>
<dbReference type="STRING" id="138119.DSY4580"/>
<dbReference type="HOGENOM" id="CLU_027402_4_2_9"/>
<dbReference type="NCBIfam" id="NF033516">
    <property type="entry name" value="transpos_IS3"/>
    <property type="match status" value="1"/>
</dbReference>
<evidence type="ECO:0000313" key="4">
    <source>
        <dbReference type="EMBL" id="BAE86375.1"/>
    </source>
</evidence>
<dbReference type="GO" id="GO:0015074">
    <property type="term" value="P:DNA integration"/>
    <property type="evidence" value="ECO:0007669"/>
    <property type="project" value="InterPro"/>
</dbReference>
<gene>
    <name evidence="3" type="ordered locus">DSY4580</name>
    <name evidence="4" type="ordered locus">DSY4586</name>
</gene>